<dbReference type="OrthoDB" id="9782972at2"/>
<dbReference type="InterPro" id="IPR051781">
    <property type="entry name" value="Metallo-dep_Hydrolase"/>
</dbReference>
<evidence type="ECO:0000259" key="1">
    <source>
        <dbReference type="Pfam" id="PF01979"/>
    </source>
</evidence>
<organism evidence="2 3">
    <name type="scientific">Aliidiomarina shirensis</name>
    <dbReference type="NCBI Taxonomy" id="1048642"/>
    <lineage>
        <taxon>Bacteria</taxon>
        <taxon>Pseudomonadati</taxon>
        <taxon>Pseudomonadota</taxon>
        <taxon>Gammaproteobacteria</taxon>
        <taxon>Alteromonadales</taxon>
        <taxon>Idiomarinaceae</taxon>
        <taxon>Aliidiomarina</taxon>
    </lineage>
</organism>
<dbReference type="Gene3D" id="3.40.50.10910">
    <property type="entry name" value="Amidohydrolase"/>
    <property type="match status" value="1"/>
</dbReference>
<proteinExistence type="predicted"/>
<protein>
    <submittedName>
        <fullName evidence="2">Metal-dependent hydrolase</fullName>
    </submittedName>
</protein>
<sequence>MKKTLIFVVAIIVVATTLLLLPTPTNVSTQEGNSFILGPVQIFDGENVIPARYVEVREGYVSALHLEQPESDLRLVDGNNNWLLPGLIDSHVHAWGDALQQALPRGVTSVIDMFGDPAFLQEHTKHRDTASAENLSADIYGAGLLMTAPHGHGTQFGIAVSTLTSPEQAEALVAERVAEGSDFIKIVYTREGANYEHAPSISLQGLRASIAAAHQFDRLAVVHISDHASAQDAVEAGADGLVHSFFDRVISTELLEMMVENNVFVIPTMIVYEGMLRGEMNNEVLFNREDLNISRTAKATLNRNFASSRFPENFYDNLLTTTKRMHAAGIPVLAGSDAPNPNTAHGWSLLVELLLLKKAGLSPEATLRAATSVPADAFSLADRGRIATGRKADFILLPQSPIENLETILTPTVVWKNGYRIDIRT</sequence>
<dbReference type="Gene3D" id="3.30.110.90">
    <property type="entry name" value="Amidohydrolase"/>
    <property type="match status" value="1"/>
</dbReference>
<feature type="domain" description="Amidohydrolase-related" evidence="1">
    <location>
        <begin position="83"/>
        <end position="418"/>
    </location>
</feature>
<gene>
    <name evidence="2" type="ORF">CWE13_08670</name>
</gene>
<name>A0A432WT12_9GAMM</name>
<dbReference type="InterPro" id="IPR006680">
    <property type="entry name" value="Amidohydro-rel"/>
</dbReference>
<dbReference type="GO" id="GO:0016810">
    <property type="term" value="F:hydrolase activity, acting on carbon-nitrogen (but not peptide) bonds"/>
    <property type="evidence" value="ECO:0007669"/>
    <property type="project" value="InterPro"/>
</dbReference>
<dbReference type="SUPFAM" id="SSF51338">
    <property type="entry name" value="Composite domain of metallo-dependent hydrolases"/>
    <property type="match status" value="1"/>
</dbReference>
<dbReference type="RefSeq" id="WP_126807763.1">
    <property type="nucleotide sequence ID" value="NZ_PIPP01000003.1"/>
</dbReference>
<dbReference type="PANTHER" id="PTHR43135:SF3">
    <property type="entry name" value="ALPHA-D-RIBOSE 1-METHYLPHOSPHONATE 5-TRIPHOSPHATE DIPHOSPHATASE"/>
    <property type="match status" value="1"/>
</dbReference>
<accession>A0A432WT12</accession>
<dbReference type="Gene3D" id="1.20.58.520">
    <property type="entry name" value="Amidohydrolase"/>
    <property type="match status" value="1"/>
</dbReference>
<dbReference type="AlphaFoldDB" id="A0A432WT12"/>
<dbReference type="PANTHER" id="PTHR43135">
    <property type="entry name" value="ALPHA-D-RIBOSE 1-METHYLPHOSPHONATE 5-TRIPHOSPHATE DIPHOSPHATASE"/>
    <property type="match status" value="1"/>
</dbReference>
<dbReference type="EMBL" id="PIPP01000003">
    <property type="protein sequence ID" value="RUO36909.1"/>
    <property type="molecule type" value="Genomic_DNA"/>
</dbReference>
<reference evidence="3" key="1">
    <citation type="journal article" date="2018" name="Front. Microbiol.">
        <title>Genome-Based Analysis Reveals the Taxonomy and Diversity of the Family Idiomarinaceae.</title>
        <authorList>
            <person name="Liu Y."/>
            <person name="Lai Q."/>
            <person name="Shao Z."/>
        </authorList>
    </citation>
    <scope>NUCLEOTIDE SEQUENCE [LARGE SCALE GENOMIC DNA]</scope>
    <source>
        <strain evidence="3">AIS</strain>
    </source>
</reference>
<comment type="caution">
    <text evidence="2">The sequence shown here is derived from an EMBL/GenBank/DDBJ whole genome shotgun (WGS) entry which is preliminary data.</text>
</comment>
<dbReference type="Pfam" id="PF01979">
    <property type="entry name" value="Amidohydro_1"/>
    <property type="match status" value="1"/>
</dbReference>
<keyword evidence="3" id="KW-1185">Reference proteome</keyword>
<dbReference type="InterPro" id="IPR011059">
    <property type="entry name" value="Metal-dep_hydrolase_composite"/>
</dbReference>
<dbReference type="SUPFAM" id="SSF51556">
    <property type="entry name" value="Metallo-dependent hydrolases"/>
    <property type="match status" value="1"/>
</dbReference>
<dbReference type="Proteomes" id="UP000286934">
    <property type="component" value="Unassembled WGS sequence"/>
</dbReference>
<evidence type="ECO:0000313" key="2">
    <source>
        <dbReference type="EMBL" id="RUO36909.1"/>
    </source>
</evidence>
<dbReference type="InterPro" id="IPR032466">
    <property type="entry name" value="Metal_Hydrolase"/>
</dbReference>
<evidence type="ECO:0000313" key="3">
    <source>
        <dbReference type="Proteomes" id="UP000286934"/>
    </source>
</evidence>
<keyword evidence="2" id="KW-0378">Hydrolase</keyword>
<dbReference type="Gene3D" id="2.30.40.10">
    <property type="entry name" value="Urease, subunit C, domain 1"/>
    <property type="match status" value="1"/>
</dbReference>